<name>J3NJP2_GAET3</name>
<dbReference type="OrthoDB" id="10645714at2759"/>
<protein>
    <recommendedName>
        <fullName evidence="5">GPI anchored serine-rich protein</fullName>
    </recommendedName>
</protein>
<gene>
    <name evidence="3" type="primary">20341930</name>
    <name evidence="2" type="ORF">GGTG_01472</name>
</gene>
<dbReference type="GeneID" id="20341930"/>
<dbReference type="Proteomes" id="UP000006039">
    <property type="component" value="Unassembled WGS sequence"/>
</dbReference>
<keyword evidence="1" id="KW-0732">Signal</keyword>
<dbReference type="EnsemblFungi" id="EJT81494">
    <property type="protein sequence ID" value="EJT81494"/>
    <property type="gene ID" value="GGTG_01472"/>
</dbReference>
<evidence type="ECO:0000313" key="2">
    <source>
        <dbReference type="EMBL" id="EJT81494.1"/>
    </source>
</evidence>
<reference evidence="2" key="2">
    <citation type="submission" date="2010-07" db="EMBL/GenBank/DDBJ databases">
        <authorList>
            <consortium name="The Broad Institute Genome Sequencing Platform"/>
            <consortium name="Broad Institute Genome Sequencing Center for Infectious Disease"/>
            <person name="Ma L.-J."/>
            <person name="Dead R."/>
            <person name="Young S."/>
            <person name="Zeng Q."/>
            <person name="Koehrsen M."/>
            <person name="Alvarado L."/>
            <person name="Berlin A."/>
            <person name="Chapman S.B."/>
            <person name="Chen Z."/>
            <person name="Freedman E."/>
            <person name="Gellesch M."/>
            <person name="Goldberg J."/>
            <person name="Griggs A."/>
            <person name="Gujja S."/>
            <person name="Heilman E.R."/>
            <person name="Heiman D."/>
            <person name="Hepburn T."/>
            <person name="Howarth C."/>
            <person name="Jen D."/>
            <person name="Larson L."/>
            <person name="Mehta T."/>
            <person name="Neiman D."/>
            <person name="Pearson M."/>
            <person name="Roberts A."/>
            <person name="Saif S."/>
            <person name="Shea T."/>
            <person name="Shenoy N."/>
            <person name="Sisk P."/>
            <person name="Stolte C."/>
            <person name="Sykes S."/>
            <person name="Walk T."/>
            <person name="White J."/>
            <person name="Yandava C."/>
            <person name="Haas B."/>
            <person name="Nusbaum C."/>
            <person name="Birren B."/>
        </authorList>
    </citation>
    <scope>NUCLEOTIDE SEQUENCE</scope>
    <source>
        <strain evidence="2">R3-111a-1</strain>
    </source>
</reference>
<feature type="chain" id="PRO_5015094157" description="GPI anchored serine-rich protein" evidence="1">
    <location>
        <begin position="21"/>
        <end position="156"/>
    </location>
</feature>
<organism evidence="2">
    <name type="scientific">Gaeumannomyces tritici (strain R3-111a-1)</name>
    <name type="common">Wheat and barley take-all root rot fungus</name>
    <name type="synonym">Gaeumannomyces graminis var. tritici</name>
    <dbReference type="NCBI Taxonomy" id="644352"/>
    <lineage>
        <taxon>Eukaryota</taxon>
        <taxon>Fungi</taxon>
        <taxon>Dikarya</taxon>
        <taxon>Ascomycota</taxon>
        <taxon>Pezizomycotina</taxon>
        <taxon>Sordariomycetes</taxon>
        <taxon>Sordariomycetidae</taxon>
        <taxon>Magnaporthales</taxon>
        <taxon>Magnaporthaceae</taxon>
        <taxon>Gaeumannomyces</taxon>
    </lineage>
</organism>
<sequence>MLASNVVYGIVASFAALAAAQTTSGTTTSTATMTRTITITTCNPEVSNCPGRTSSTSSSSSISTAVNTTTSSVMSTSSTYYPTANLTSAFPVPSKNATSYMPHAPTKIVTTGGTSLPPAPTLTPPVTLPVGSGGSAVFFQSGLMLGLLGAGVAILA</sequence>
<reference evidence="3" key="5">
    <citation type="submission" date="2018-04" db="UniProtKB">
        <authorList>
            <consortium name="EnsemblFungi"/>
        </authorList>
    </citation>
    <scope>IDENTIFICATION</scope>
    <source>
        <strain evidence="3">R3-111a-1</strain>
    </source>
</reference>
<dbReference type="AlphaFoldDB" id="J3NJP2"/>
<evidence type="ECO:0000313" key="3">
    <source>
        <dbReference type="EnsemblFungi" id="EJT81494"/>
    </source>
</evidence>
<feature type="signal peptide" evidence="1">
    <location>
        <begin position="1"/>
        <end position="20"/>
    </location>
</feature>
<dbReference type="HOGENOM" id="CLU_142361_0_0_1"/>
<dbReference type="eggNOG" id="ENOG502RN1I">
    <property type="taxonomic scope" value="Eukaryota"/>
</dbReference>
<evidence type="ECO:0008006" key="5">
    <source>
        <dbReference type="Google" id="ProtNLM"/>
    </source>
</evidence>
<dbReference type="VEuPathDB" id="FungiDB:GGTG_01472"/>
<proteinExistence type="predicted"/>
<reference evidence="3" key="4">
    <citation type="journal article" date="2015" name="G3 (Bethesda)">
        <title>Genome sequences of three phytopathogenic species of the Magnaporthaceae family of fungi.</title>
        <authorList>
            <person name="Okagaki L.H."/>
            <person name="Nunes C.C."/>
            <person name="Sailsbery J."/>
            <person name="Clay B."/>
            <person name="Brown D."/>
            <person name="John T."/>
            <person name="Oh Y."/>
            <person name="Young N."/>
            <person name="Fitzgerald M."/>
            <person name="Haas B.J."/>
            <person name="Zeng Q."/>
            <person name="Young S."/>
            <person name="Adiconis X."/>
            <person name="Fan L."/>
            <person name="Levin J.Z."/>
            <person name="Mitchell T.K."/>
            <person name="Okubara P.A."/>
            <person name="Farman M.L."/>
            <person name="Kohn L.M."/>
            <person name="Birren B."/>
            <person name="Ma L.-J."/>
            <person name="Dean R.A."/>
        </authorList>
    </citation>
    <scope>NUCLEOTIDE SEQUENCE</scope>
    <source>
        <strain evidence="3">R3-111a-1</strain>
    </source>
</reference>
<dbReference type="RefSeq" id="XP_009217503.1">
    <property type="nucleotide sequence ID" value="XM_009219239.1"/>
</dbReference>
<reference evidence="2" key="3">
    <citation type="submission" date="2010-09" db="EMBL/GenBank/DDBJ databases">
        <title>Annotation of Gaeumannomyces graminis var. tritici R3-111a-1.</title>
        <authorList>
            <consortium name="The Broad Institute Genome Sequencing Platform"/>
            <person name="Ma L.-J."/>
            <person name="Dead R."/>
            <person name="Young S.K."/>
            <person name="Zeng Q."/>
            <person name="Gargeya S."/>
            <person name="Fitzgerald M."/>
            <person name="Haas B."/>
            <person name="Abouelleil A."/>
            <person name="Alvarado L."/>
            <person name="Arachchi H.M."/>
            <person name="Berlin A."/>
            <person name="Brown A."/>
            <person name="Chapman S.B."/>
            <person name="Chen Z."/>
            <person name="Dunbar C."/>
            <person name="Freedman E."/>
            <person name="Gearin G."/>
            <person name="Gellesch M."/>
            <person name="Goldberg J."/>
            <person name="Griggs A."/>
            <person name="Gujja S."/>
            <person name="Heiman D."/>
            <person name="Howarth C."/>
            <person name="Larson L."/>
            <person name="Lui A."/>
            <person name="MacDonald P.J.P."/>
            <person name="Mehta T."/>
            <person name="Montmayeur A."/>
            <person name="Murphy C."/>
            <person name="Neiman D."/>
            <person name="Pearson M."/>
            <person name="Priest M."/>
            <person name="Roberts A."/>
            <person name="Saif S."/>
            <person name="Shea T."/>
            <person name="Shenoy N."/>
            <person name="Sisk P."/>
            <person name="Stolte C."/>
            <person name="Sykes S."/>
            <person name="Yandava C."/>
            <person name="Wortman J."/>
            <person name="Nusbaum C."/>
            <person name="Birren B."/>
        </authorList>
    </citation>
    <scope>NUCLEOTIDE SEQUENCE</scope>
    <source>
        <strain evidence="2">R3-111a-1</strain>
    </source>
</reference>
<reference evidence="4" key="1">
    <citation type="submission" date="2010-07" db="EMBL/GenBank/DDBJ databases">
        <title>The genome sequence of Gaeumannomyces graminis var. tritici strain R3-111a-1.</title>
        <authorList>
            <consortium name="The Broad Institute Genome Sequencing Platform"/>
            <person name="Ma L.-J."/>
            <person name="Dead R."/>
            <person name="Young S."/>
            <person name="Zeng Q."/>
            <person name="Koehrsen M."/>
            <person name="Alvarado L."/>
            <person name="Berlin A."/>
            <person name="Chapman S.B."/>
            <person name="Chen Z."/>
            <person name="Freedman E."/>
            <person name="Gellesch M."/>
            <person name="Goldberg J."/>
            <person name="Griggs A."/>
            <person name="Gujja S."/>
            <person name="Heilman E.R."/>
            <person name="Heiman D."/>
            <person name="Hepburn T."/>
            <person name="Howarth C."/>
            <person name="Jen D."/>
            <person name="Larson L."/>
            <person name="Mehta T."/>
            <person name="Neiman D."/>
            <person name="Pearson M."/>
            <person name="Roberts A."/>
            <person name="Saif S."/>
            <person name="Shea T."/>
            <person name="Shenoy N."/>
            <person name="Sisk P."/>
            <person name="Stolte C."/>
            <person name="Sykes S."/>
            <person name="Walk T."/>
            <person name="White J."/>
            <person name="Yandava C."/>
            <person name="Haas B."/>
            <person name="Nusbaum C."/>
            <person name="Birren B."/>
        </authorList>
    </citation>
    <scope>NUCLEOTIDE SEQUENCE [LARGE SCALE GENOMIC DNA]</scope>
    <source>
        <strain evidence="4">R3-111a-1</strain>
    </source>
</reference>
<evidence type="ECO:0000256" key="1">
    <source>
        <dbReference type="SAM" id="SignalP"/>
    </source>
</evidence>
<evidence type="ECO:0000313" key="4">
    <source>
        <dbReference type="Proteomes" id="UP000006039"/>
    </source>
</evidence>
<dbReference type="EMBL" id="GL385395">
    <property type="protein sequence ID" value="EJT81494.1"/>
    <property type="molecule type" value="Genomic_DNA"/>
</dbReference>
<keyword evidence="4" id="KW-1185">Reference proteome</keyword>
<accession>J3NJP2</accession>